<dbReference type="EMBL" id="AZBU02000002">
    <property type="protein sequence ID" value="TKR93079.1"/>
    <property type="molecule type" value="Genomic_DNA"/>
</dbReference>
<evidence type="ECO:0000256" key="1">
    <source>
        <dbReference type="ARBA" id="ARBA00007357"/>
    </source>
</evidence>
<reference evidence="3 4" key="1">
    <citation type="journal article" date="2015" name="Genome Biol.">
        <title>Comparative genomics of Steinernema reveals deeply conserved gene regulatory networks.</title>
        <authorList>
            <person name="Dillman A.R."/>
            <person name="Macchietto M."/>
            <person name="Porter C.F."/>
            <person name="Rogers A."/>
            <person name="Williams B."/>
            <person name="Antoshechkin I."/>
            <person name="Lee M.M."/>
            <person name="Goodwin Z."/>
            <person name="Lu X."/>
            <person name="Lewis E.E."/>
            <person name="Goodrich-Blair H."/>
            <person name="Stock S.P."/>
            <person name="Adams B.J."/>
            <person name="Sternberg P.W."/>
            <person name="Mortazavi A."/>
        </authorList>
    </citation>
    <scope>NUCLEOTIDE SEQUENCE [LARGE SCALE GENOMIC DNA]</scope>
    <source>
        <strain evidence="3 4">ALL</strain>
    </source>
</reference>
<dbReference type="OrthoDB" id="10399040at2759"/>
<evidence type="ECO:0000313" key="4">
    <source>
        <dbReference type="Proteomes" id="UP000298663"/>
    </source>
</evidence>
<sequence length="552" mass="63556">MELPRLDIFVLFAILQASDPTFVFPHKFSRDVGACEDFHEHVCNFAENANNSFVHEFRRGFNNDVLNLLGSYDDPILSFAREVLTRRETESRLFEDGRRSGQEAAKNRSEMKVSADASSRTVEVEHKVYGKIHTRVNCNFTKCPNFVRGVVEAFFSHSNQATRIDLNAWRVVALYPSQLNNAEAPKTFAVNKKLLNTTELNPYLNLIVAKLASENGLWPSEEILQKLERIFRAVVEEAVLLISGKWWIHKNDKQTLIDMARSVQFMSYLPKEARNPQSMKEALNVYYTEFARNMDYLNFLLKTQTCDSKCLITHLGKVVHQAMWTYQQRYSGTSRYIEFWIARETQFAVALDPAWGGKGKVNVLPPILYYLKNDLPLGLFYSTATTVIAHEFMHNLGLENAHKNAHLLHKNSVYREEFECYKQLFSFFPAKSPSGVPVYPNGDLKADEAFADIEGLRIALKVFKQLEPRWTSEDLRWFFYGVEFFRCVPVSSDYDLLMKTLNSPHPRYTVRGRAQMTQVAEFSDVFGCRRGDAMFLAYQPCEVIVPLGNKNL</sequence>
<dbReference type="SUPFAM" id="SSF55486">
    <property type="entry name" value="Metalloproteases ('zincins'), catalytic domain"/>
    <property type="match status" value="1"/>
</dbReference>
<dbReference type="PANTHER" id="PTHR11733">
    <property type="entry name" value="ZINC METALLOPROTEASE FAMILY M13 NEPRILYSIN-RELATED"/>
    <property type="match status" value="1"/>
</dbReference>
<name>A0A4U5P9U7_STECR</name>
<evidence type="ECO:0000259" key="2">
    <source>
        <dbReference type="Pfam" id="PF01431"/>
    </source>
</evidence>
<dbReference type="Proteomes" id="UP000298663">
    <property type="component" value="Unassembled WGS sequence"/>
</dbReference>
<dbReference type="InterPro" id="IPR024079">
    <property type="entry name" value="MetalloPept_cat_dom_sf"/>
</dbReference>
<dbReference type="Pfam" id="PF01431">
    <property type="entry name" value="Peptidase_M13"/>
    <property type="match status" value="1"/>
</dbReference>
<dbReference type="GO" id="GO:0005886">
    <property type="term" value="C:plasma membrane"/>
    <property type="evidence" value="ECO:0007669"/>
    <property type="project" value="TreeGrafter"/>
</dbReference>
<dbReference type="GO" id="GO:0016485">
    <property type="term" value="P:protein processing"/>
    <property type="evidence" value="ECO:0007669"/>
    <property type="project" value="TreeGrafter"/>
</dbReference>
<proteinExistence type="inferred from homology"/>
<evidence type="ECO:0000313" key="3">
    <source>
        <dbReference type="EMBL" id="TKR93079.1"/>
    </source>
</evidence>
<organism evidence="3 4">
    <name type="scientific">Steinernema carpocapsae</name>
    <name type="common">Entomopathogenic nematode</name>
    <dbReference type="NCBI Taxonomy" id="34508"/>
    <lineage>
        <taxon>Eukaryota</taxon>
        <taxon>Metazoa</taxon>
        <taxon>Ecdysozoa</taxon>
        <taxon>Nematoda</taxon>
        <taxon>Chromadorea</taxon>
        <taxon>Rhabditida</taxon>
        <taxon>Tylenchina</taxon>
        <taxon>Panagrolaimomorpha</taxon>
        <taxon>Strongyloidoidea</taxon>
        <taxon>Steinernematidae</taxon>
        <taxon>Steinernema</taxon>
    </lineage>
</organism>
<comment type="similarity">
    <text evidence="1">Belongs to the peptidase M13 family.</text>
</comment>
<comment type="caution">
    <text evidence="3">The sequence shown here is derived from an EMBL/GenBank/DDBJ whole genome shotgun (WGS) entry which is preliminary data.</text>
</comment>
<accession>A0A4U5P9U7</accession>
<feature type="domain" description="Peptidase M13 C-terminal" evidence="2">
    <location>
        <begin position="379"/>
        <end position="537"/>
    </location>
</feature>
<dbReference type="AlphaFoldDB" id="A0A4U5P9U7"/>
<dbReference type="GO" id="GO:0004222">
    <property type="term" value="F:metalloendopeptidase activity"/>
    <property type="evidence" value="ECO:0007669"/>
    <property type="project" value="InterPro"/>
</dbReference>
<dbReference type="PROSITE" id="PS51885">
    <property type="entry name" value="NEPRILYSIN"/>
    <property type="match status" value="1"/>
</dbReference>
<dbReference type="Gene3D" id="3.40.390.10">
    <property type="entry name" value="Collagenase (Catalytic Domain)"/>
    <property type="match status" value="1"/>
</dbReference>
<dbReference type="InterPro" id="IPR000718">
    <property type="entry name" value="Peptidase_M13"/>
</dbReference>
<gene>
    <name evidence="3" type="ORF">L596_007606</name>
</gene>
<protein>
    <recommendedName>
        <fullName evidence="2">Peptidase M13 C-terminal domain-containing protein</fullName>
    </recommendedName>
</protein>
<keyword evidence="4" id="KW-1185">Reference proteome</keyword>
<dbReference type="PANTHER" id="PTHR11733:SF167">
    <property type="entry name" value="FI17812P1-RELATED"/>
    <property type="match status" value="1"/>
</dbReference>
<reference evidence="3 4" key="2">
    <citation type="journal article" date="2019" name="G3 (Bethesda)">
        <title>Hybrid Assembly of the Genome of the Entomopathogenic Nematode Steinernema carpocapsae Identifies the X-Chromosome.</title>
        <authorList>
            <person name="Serra L."/>
            <person name="Macchietto M."/>
            <person name="Macias-Munoz A."/>
            <person name="McGill C.J."/>
            <person name="Rodriguez I.M."/>
            <person name="Rodriguez B."/>
            <person name="Murad R."/>
            <person name="Mortazavi A."/>
        </authorList>
    </citation>
    <scope>NUCLEOTIDE SEQUENCE [LARGE SCALE GENOMIC DNA]</scope>
    <source>
        <strain evidence="3 4">ALL</strain>
    </source>
</reference>
<dbReference type="InterPro" id="IPR018497">
    <property type="entry name" value="Peptidase_M13_C"/>
</dbReference>